<dbReference type="RefSeq" id="WP_144357091.1">
    <property type="nucleotide sequence ID" value="NZ_VMNH01000002.1"/>
</dbReference>
<comment type="caution">
    <text evidence="3">The sequence shown here is derived from an EMBL/GenBank/DDBJ whole genome shotgun (WGS) entry which is preliminary data.</text>
</comment>
<sequence length="76" mass="7837">MKHLLITALISLVSIGTATADINSDLNVDQVYGSTVNSGNNFTSLPATAAGRTSEASEQGKFGGMQDHPSDRVSGI</sequence>
<keyword evidence="4" id="KW-1185">Reference proteome</keyword>
<accession>A0A558DM41</accession>
<evidence type="ECO:0000313" key="4">
    <source>
        <dbReference type="Proteomes" id="UP000316649"/>
    </source>
</evidence>
<reference evidence="3 4" key="1">
    <citation type="submission" date="2019-07" db="EMBL/GenBank/DDBJ databases">
        <title>The pathways for chlorine oxyanion respiration interact through the shared metabolite chlorate.</title>
        <authorList>
            <person name="Barnum T.P."/>
            <person name="Cheng Y."/>
            <person name="Hill K.A."/>
            <person name="Lucas L.N."/>
            <person name="Carlson H.K."/>
            <person name="Coates J.D."/>
        </authorList>
    </citation>
    <scope>NUCLEOTIDE SEQUENCE [LARGE SCALE GENOMIC DNA]</scope>
    <source>
        <strain evidence="3 4">BK-1</strain>
    </source>
</reference>
<feature type="region of interest" description="Disordered" evidence="1">
    <location>
        <begin position="49"/>
        <end position="76"/>
    </location>
</feature>
<name>A0A558DM41_9GAMM</name>
<gene>
    <name evidence="3" type="ORF">FHP88_00820</name>
</gene>
<dbReference type="AlphaFoldDB" id="A0A558DM41"/>
<dbReference type="Proteomes" id="UP000316649">
    <property type="component" value="Unassembled WGS sequence"/>
</dbReference>
<protein>
    <submittedName>
        <fullName evidence="3">Uncharacterized protein</fullName>
    </submittedName>
</protein>
<organism evidence="3 4">
    <name type="scientific">Sedimenticola selenatireducens</name>
    <dbReference type="NCBI Taxonomy" id="191960"/>
    <lineage>
        <taxon>Bacteria</taxon>
        <taxon>Pseudomonadati</taxon>
        <taxon>Pseudomonadota</taxon>
        <taxon>Gammaproteobacteria</taxon>
        <taxon>Chromatiales</taxon>
        <taxon>Sedimenticolaceae</taxon>
        <taxon>Sedimenticola</taxon>
    </lineage>
</organism>
<keyword evidence="2" id="KW-0732">Signal</keyword>
<evidence type="ECO:0000256" key="2">
    <source>
        <dbReference type="SAM" id="SignalP"/>
    </source>
</evidence>
<proteinExistence type="predicted"/>
<dbReference type="EMBL" id="VMNH01000002">
    <property type="protein sequence ID" value="TVO78733.1"/>
    <property type="molecule type" value="Genomic_DNA"/>
</dbReference>
<feature type="chain" id="PRO_5021794976" evidence="2">
    <location>
        <begin position="21"/>
        <end position="76"/>
    </location>
</feature>
<evidence type="ECO:0000313" key="3">
    <source>
        <dbReference type="EMBL" id="TVO78733.1"/>
    </source>
</evidence>
<evidence type="ECO:0000256" key="1">
    <source>
        <dbReference type="SAM" id="MobiDB-lite"/>
    </source>
</evidence>
<feature type="signal peptide" evidence="2">
    <location>
        <begin position="1"/>
        <end position="20"/>
    </location>
</feature>